<evidence type="ECO:0000256" key="1">
    <source>
        <dbReference type="SAM" id="MobiDB-lite"/>
    </source>
</evidence>
<feature type="non-terminal residue" evidence="2">
    <location>
        <position position="1"/>
    </location>
</feature>
<feature type="region of interest" description="Disordered" evidence="1">
    <location>
        <begin position="123"/>
        <end position="143"/>
    </location>
</feature>
<dbReference type="AlphaFoldDB" id="T0ZM02"/>
<gene>
    <name evidence="2" type="ORF">B1B_18604</name>
</gene>
<organism evidence="2">
    <name type="scientific">mine drainage metagenome</name>
    <dbReference type="NCBI Taxonomy" id="410659"/>
    <lineage>
        <taxon>unclassified sequences</taxon>
        <taxon>metagenomes</taxon>
        <taxon>ecological metagenomes</taxon>
    </lineage>
</organism>
<proteinExistence type="predicted"/>
<accession>T0ZM02</accession>
<sequence>KEVVEEYLDKDFVEKVFRTLKTPLELEPVRHRRERRVRAYLFVCMLAYRLVAALRSRLEEAGVKEKTAEYQERLLEELSRVERTEVMLGGQKRTWFLNQTDFIKEALRKLGLKDLLREVPLEEAASPTSTSLSPALGPGSPTA</sequence>
<comment type="caution">
    <text evidence="2">The sequence shown here is derived from an EMBL/GenBank/DDBJ whole genome shotgun (WGS) entry which is preliminary data.</text>
</comment>
<feature type="compositionally biased region" description="Low complexity" evidence="1">
    <location>
        <begin position="123"/>
        <end position="136"/>
    </location>
</feature>
<dbReference type="EMBL" id="AUZY01012456">
    <property type="protein sequence ID" value="EQD29759.1"/>
    <property type="molecule type" value="Genomic_DNA"/>
</dbReference>
<name>T0ZM02_9ZZZZ</name>
<reference evidence="2" key="2">
    <citation type="journal article" date="2014" name="ISME J.">
        <title>Microbial stratification in low pH oxic and suboxic macroscopic growths along an acid mine drainage.</title>
        <authorList>
            <person name="Mendez-Garcia C."/>
            <person name="Mesa V."/>
            <person name="Sprenger R.R."/>
            <person name="Richter M."/>
            <person name="Diez M.S."/>
            <person name="Solano J."/>
            <person name="Bargiela R."/>
            <person name="Golyshina O.V."/>
            <person name="Manteca A."/>
            <person name="Ramos J.L."/>
            <person name="Gallego J.R."/>
            <person name="Llorente I."/>
            <person name="Martins Dos Santos V.A."/>
            <person name="Jensen O.N."/>
            <person name="Pelaez A.I."/>
            <person name="Sanchez J."/>
            <person name="Ferrer M."/>
        </authorList>
    </citation>
    <scope>NUCLEOTIDE SEQUENCE</scope>
</reference>
<evidence type="ECO:0000313" key="2">
    <source>
        <dbReference type="EMBL" id="EQD29759.1"/>
    </source>
</evidence>
<protein>
    <submittedName>
        <fullName evidence="2">Transposase</fullName>
    </submittedName>
</protein>
<reference evidence="2" key="1">
    <citation type="submission" date="2013-08" db="EMBL/GenBank/DDBJ databases">
        <authorList>
            <person name="Mendez C."/>
            <person name="Richter M."/>
            <person name="Ferrer M."/>
            <person name="Sanchez J."/>
        </authorList>
    </citation>
    <scope>NUCLEOTIDE SEQUENCE</scope>
</reference>